<evidence type="ECO:0000259" key="5">
    <source>
        <dbReference type="PROSITE" id="PS50175"/>
    </source>
</evidence>
<dbReference type="EMBL" id="JABANN010001656">
    <property type="protein sequence ID" value="KAF4649104.1"/>
    <property type="molecule type" value="Genomic_DNA"/>
</dbReference>
<dbReference type="CDD" id="cd00303">
    <property type="entry name" value="retropepsin_like"/>
    <property type="match status" value="1"/>
</dbReference>
<dbReference type="SUPFAM" id="SSF50630">
    <property type="entry name" value="Acid proteases"/>
    <property type="match status" value="1"/>
</dbReference>
<feature type="region of interest" description="Disordered" evidence="3">
    <location>
        <begin position="644"/>
        <end position="664"/>
    </location>
</feature>
<dbReference type="GO" id="GO:0004190">
    <property type="term" value="F:aspartic-type endopeptidase activity"/>
    <property type="evidence" value="ECO:0007669"/>
    <property type="project" value="InterPro"/>
</dbReference>
<evidence type="ECO:0000313" key="6">
    <source>
        <dbReference type="EMBL" id="KAF4648636.1"/>
    </source>
</evidence>
<dbReference type="AlphaFoldDB" id="A0A7J6KQB9"/>
<dbReference type="InterPro" id="IPR021109">
    <property type="entry name" value="Peptidase_aspartic_dom_sf"/>
</dbReference>
<keyword evidence="2" id="KW-0479">Metal-binding</keyword>
<protein>
    <recommendedName>
        <fullName evidence="10">CCHC-type domain-containing protein</fullName>
    </recommendedName>
</protein>
<dbReference type="InterPro" id="IPR036875">
    <property type="entry name" value="Znf_CCHC_sf"/>
</dbReference>
<keyword evidence="1" id="KW-0378">Hydrolase</keyword>
<feature type="non-terminal residue" evidence="7">
    <location>
        <position position="678"/>
    </location>
</feature>
<accession>A0A7J6KQB9</accession>
<sequence length="678" mass="73209">QLHEIESAIYEKTGASYFRLLSEFSGSVQDILSLSGVFRDDVTAAEDAPALCELWRPSFDWLTDEMIYTYPIGDEITTSWFDPLIDWTITNVAANMDHGRVLVGRKEFKEQLAISVSASRAASRHSSTPSADDIESPTLSAYSSLPSSHGPKASQSGTSSLGSAIPYDELKKKIKCIVGDPPSADHIFTGASSDNYLQWRVTILETLADADEAPNKVLAEAVISCLKGSIKAFIKRQVSRQSMVDEGAMAVISVLDKRFRTSLALKALDAKFDGLHQGQGESVLQYSIKFEEILHIKQSTSPDEVLKDSTIIRCFNRGLRDSRAILMSALVDPLKTMDFITYKDSLVSICDDIPQTIASDVNNTLSGNSGRQRSQQSGKSPKQLSDADVVAICVSAATDLGLSKDACLRCGQSGHFAANCRADSSSIIRVDERCRRCGCIKKPDHKCNSKAFVCARCKRRHHLAGICLKTITPTSTATAAPADESDLKVVRTAAVNVRAANSSTVASLLDGVSEDPTITLRIGKDPDAEYCETPALVDTGANLSLMDQSVCDFLHRNGLVDGNSFSGLVSPAQVTFGNHTVVQTKTVLRINCRLADHQCQDNANTATLVFLLVPLCNPRVIIGRNMFGRLGIRLKSDKVPLPPYPPLQSAATQTSNDVPVTSAEVSSPSSSAIISAHC</sequence>
<evidence type="ECO:0000313" key="8">
    <source>
        <dbReference type="Proteomes" id="UP000570595"/>
    </source>
</evidence>
<dbReference type="InterPro" id="IPR001878">
    <property type="entry name" value="Znf_CCHC"/>
</dbReference>
<feature type="domain" description="CCHC-type" evidence="4">
    <location>
        <begin position="407"/>
        <end position="421"/>
    </location>
</feature>
<reference evidence="8 9" key="1">
    <citation type="submission" date="2020-04" db="EMBL/GenBank/DDBJ databases">
        <title>Perkinsus olseni comparative genomics.</title>
        <authorList>
            <person name="Bogema D.R."/>
        </authorList>
    </citation>
    <scope>NUCLEOTIDE SEQUENCE [LARGE SCALE GENOMIC DNA]</scope>
    <source>
        <strain evidence="6">ATCC PRA-179</strain>
        <strain evidence="7">ATCC PRA-31</strain>
    </source>
</reference>
<evidence type="ECO:0000256" key="3">
    <source>
        <dbReference type="SAM" id="MobiDB-lite"/>
    </source>
</evidence>
<organism evidence="7 9">
    <name type="scientific">Perkinsus olseni</name>
    <name type="common">Perkinsus atlanticus</name>
    <dbReference type="NCBI Taxonomy" id="32597"/>
    <lineage>
        <taxon>Eukaryota</taxon>
        <taxon>Sar</taxon>
        <taxon>Alveolata</taxon>
        <taxon>Perkinsozoa</taxon>
        <taxon>Perkinsea</taxon>
        <taxon>Perkinsida</taxon>
        <taxon>Perkinsidae</taxon>
        <taxon>Perkinsus</taxon>
    </lineage>
</organism>
<feature type="region of interest" description="Disordered" evidence="3">
    <location>
        <begin position="361"/>
        <end position="383"/>
    </location>
</feature>
<dbReference type="PROSITE" id="PS00141">
    <property type="entry name" value="ASP_PROTEASE"/>
    <property type="match status" value="1"/>
</dbReference>
<proteinExistence type="predicted"/>
<comment type="caution">
    <text evidence="7">The sequence shown here is derived from an EMBL/GenBank/DDBJ whole genome shotgun (WGS) entry which is preliminary data.</text>
</comment>
<dbReference type="SMART" id="SM00343">
    <property type="entry name" value="ZnF_C2HC"/>
    <property type="match status" value="2"/>
</dbReference>
<gene>
    <name evidence="7" type="ORF">FOL46_002099</name>
    <name evidence="6" type="ORF">FOZ61_002390</name>
</gene>
<dbReference type="InterPro" id="IPR001969">
    <property type="entry name" value="Aspartic_peptidase_AS"/>
</dbReference>
<evidence type="ECO:0000313" key="7">
    <source>
        <dbReference type="EMBL" id="KAF4649104.1"/>
    </source>
</evidence>
<evidence type="ECO:0000259" key="4">
    <source>
        <dbReference type="PROSITE" id="PS50158"/>
    </source>
</evidence>
<keyword evidence="2" id="KW-0862">Zinc</keyword>
<dbReference type="Proteomes" id="UP000572268">
    <property type="component" value="Unassembled WGS sequence"/>
</dbReference>
<dbReference type="InterPro" id="IPR001995">
    <property type="entry name" value="Peptidase_A2_cat"/>
</dbReference>
<dbReference type="OrthoDB" id="10355056at2759"/>
<dbReference type="GO" id="GO:0008270">
    <property type="term" value="F:zinc ion binding"/>
    <property type="evidence" value="ECO:0007669"/>
    <property type="project" value="UniProtKB-KW"/>
</dbReference>
<dbReference type="EMBL" id="JABAHT010001662">
    <property type="protein sequence ID" value="KAF4648636.1"/>
    <property type="molecule type" value="Genomic_DNA"/>
</dbReference>
<dbReference type="Gene3D" id="2.40.70.10">
    <property type="entry name" value="Acid Proteases"/>
    <property type="match status" value="1"/>
</dbReference>
<dbReference type="GO" id="GO:0006508">
    <property type="term" value="P:proteolysis"/>
    <property type="evidence" value="ECO:0007669"/>
    <property type="project" value="InterPro"/>
</dbReference>
<evidence type="ECO:0000256" key="1">
    <source>
        <dbReference type="ARBA" id="ARBA00022801"/>
    </source>
</evidence>
<evidence type="ECO:0000256" key="2">
    <source>
        <dbReference type="PROSITE-ProRule" id="PRU00047"/>
    </source>
</evidence>
<dbReference type="PROSITE" id="PS50175">
    <property type="entry name" value="ASP_PROT_RETROV"/>
    <property type="match status" value="1"/>
</dbReference>
<feature type="domain" description="Peptidase A2" evidence="5">
    <location>
        <begin position="533"/>
        <end position="626"/>
    </location>
</feature>
<evidence type="ECO:0000313" key="9">
    <source>
        <dbReference type="Proteomes" id="UP000572268"/>
    </source>
</evidence>
<dbReference type="SUPFAM" id="SSF57756">
    <property type="entry name" value="Retrovirus zinc finger-like domains"/>
    <property type="match status" value="1"/>
</dbReference>
<dbReference type="Proteomes" id="UP000570595">
    <property type="component" value="Unassembled WGS sequence"/>
</dbReference>
<keyword evidence="2" id="KW-0863">Zinc-finger</keyword>
<feature type="compositionally biased region" description="Low complexity" evidence="3">
    <location>
        <begin position="369"/>
        <end position="383"/>
    </location>
</feature>
<feature type="non-terminal residue" evidence="7">
    <location>
        <position position="1"/>
    </location>
</feature>
<name>A0A7J6KQB9_PEROL</name>
<evidence type="ECO:0008006" key="10">
    <source>
        <dbReference type="Google" id="ProtNLM"/>
    </source>
</evidence>
<dbReference type="GO" id="GO:0003676">
    <property type="term" value="F:nucleic acid binding"/>
    <property type="evidence" value="ECO:0007669"/>
    <property type="project" value="InterPro"/>
</dbReference>
<dbReference type="PROSITE" id="PS50158">
    <property type="entry name" value="ZF_CCHC"/>
    <property type="match status" value="1"/>
</dbReference>